<keyword evidence="11" id="KW-0496">Mitochondrion</keyword>
<name>A0A085NG63_9BILA</name>
<evidence type="ECO:0000256" key="3">
    <source>
        <dbReference type="ARBA" id="ARBA00010682"/>
    </source>
</evidence>
<keyword evidence="5 11" id="KW-0808">Transferase</keyword>
<evidence type="ECO:0000256" key="8">
    <source>
        <dbReference type="ARBA" id="ARBA00023209"/>
    </source>
</evidence>
<reference evidence="13" key="1">
    <citation type="journal article" date="2014" name="Nat. Genet.">
        <title>Genome and transcriptome of the porcine whipworm Trichuris suis.</title>
        <authorList>
            <person name="Jex A.R."/>
            <person name="Nejsum P."/>
            <person name="Schwarz E.M."/>
            <person name="Hu L."/>
            <person name="Young N.D."/>
            <person name="Hall R.S."/>
            <person name="Korhonen P.K."/>
            <person name="Liao S."/>
            <person name="Thamsborg S."/>
            <person name="Xia J."/>
            <person name="Xu P."/>
            <person name="Wang S."/>
            <person name="Scheerlinck J.P."/>
            <person name="Hofmann A."/>
            <person name="Sternberg P.W."/>
            <person name="Wang J."/>
            <person name="Gasser R.B."/>
        </authorList>
    </citation>
    <scope>NUCLEOTIDE SEQUENCE [LARGE SCALE GENOMIC DNA]</scope>
    <source>
        <strain evidence="13">DCEP-RM93F</strain>
    </source>
</reference>
<dbReference type="Gene3D" id="3.30.870.10">
    <property type="entry name" value="Endonuclease Chain A"/>
    <property type="match status" value="3"/>
</dbReference>
<dbReference type="CDD" id="cd09137">
    <property type="entry name" value="PLDc_PGS1_euk_2"/>
    <property type="match status" value="1"/>
</dbReference>
<dbReference type="GO" id="GO:0005524">
    <property type="term" value="F:ATP binding"/>
    <property type="evidence" value="ECO:0007669"/>
    <property type="project" value="UniProtKB-KW"/>
</dbReference>
<sequence>MSALVEGLVFKDNPFFYLNGDAVSIIRSPDEFFSKLKGLVGTAKTRIHFASLYFGTGEKEDELVRCDVFPVLCLLSFLEVSCFLESFSKNSDLRGTVLLDYCRASRGESNSCTKLLSLKKQFPNRFDVAANLSTNYFTNRQDRYVLLRNANLADFYVDLINLVARMSFRLTPNGAVTLHDSCPEHPYNGSYSRFCKILKRDIQCLLERWRTKQQNAVTHNCDTVVYPLVQLGAVGLHTDDQVIIQFVRDTDQSDQYDLYLASGYFNPTRAYADALLNTSKHCHLLLASRESNGFYGAKGFSRQHRLLLTEYARDGWTFHAKGIWLRGTKSDSPYYTIIGSSNFGNCISTNAQSNGFYGAKGFSRQVPHIYLSYVYDFLNDIVRRDQQHRLLLTEYARDGWTFHAKGIWLRGTKSDSPYYTIIGSSNFGCRSILRDLESQLVMVTENGALKRELQNECDSLFMFGKRIITTDVVRNYFGVNFFIRLVARLLKNYF</sequence>
<dbReference type="PIRSF" id="PIRSF000850">
    <property type="entry name" value="Phospholipase_D_PSS"/>
    <property type="match status" value="1"/>
</dbReference>
<comment type="catalytic activity">
    <reaction evidence="10 11">
        <text>a CDP-1,2-diacyl-sn-glycerol + sn-glycerol 3-phosphate = a 1,2-diacyl-sn-glycero-3-phospho-(1'-sn-glycero-3'-phosphate) + CMP + H(+)</text>
        <dbReference type="Rhea" id="RHEA:12593"/>
        <dbReference type="ChEBI" id="CHEBI:15378"/>
        <dbReference type="ChEBI" id="CHEBI:57597"/>
        <dbReference type="ChEBI" id="CHEBI:58332"/>
        <dbReference type="ChEBI" id="CHEBI:60110"/>
        <dbReference type="ChEBI" id="CHEBI:60377"/>
        <dbReference type="EC" id="2.7.8.5"/>
    </reaction>
</comment>
<feature type="domain" description="PLD phosphodiesterase" evidence="12">
    <location>
        <begin position="398"/>
        <end position="431"/>
    </location>
</feature>
<comment type="similarity">
    <text evidence="3 11">Belongs to the CDP-alcohol phosphatidyltransferase class-II family.</text>
</comment>
<keyword evidence="11" id="KW-0547">Nucleotide-binding</keyword>
<dbReference type="InterPro" id="IPR001736">
    <property type="entry name" value="PLipase_D/transphosphatidylase"/>
</dbReference>
<dbReference type="PANTHER" id="PTHR12586:SF1">
    <property type="entry name" value="CDP-DIACYLGLYCEROL--GLYCEROL-3-PHOSPHATE 3-PHOSPHATIDYLTRANSFERASE, MITOCHONDRIAL"/>
    <property type="match status" value="1"/>
</dbReference>
<evidence type="ECO:0000256" key="7">
    <source>
        <dbReference type="ARBA" id="ARBA00023098"/>
    </source>
</evidence>
<evidence type="ECO:0000256" key="9">
    <source>
        <dbReference type="ARBA" id="ARBA00023264"/>
    </source>
</evidence>
<feature type="domain" description="PLD phosphodiesterase" evidence="12">
    <location>
        <begin position="314"/>
        <end position="347"/>
    </location>
</feature>
<evidence type="ECO:0000259" key="12">
    <source>
        <dbReference type="SMART" id="SM00155"/>
    </source>
</evidence>
<comment type="pathway">
    <text evidence="2 11">Phospholipid metabolism; phosphatidylglycerol biosynthesis; phosphatidylglycerol from CDP-diacylglycerol: step 1/2.</text>
</comment>
<evidence type="ECO:0000256" key="5">
    <source>
        <dbReference type="ARBA" id="ARBA00022679"/>
    </source>
</evidence>
<proteinExistence type="inferred from homology"/>
<evidence type="ECO:0000256" key="2">
    <source>
        <dbReference type="ARBA" id="ARBA00005042"/>
    </source>
</evidence>
<dbReference type="PANTHER" id="PTHR12586">
    <property type="entry name" value="CDP-DIACYLGLYCEROL--SERINE O-PHOSPHATIDYLTRANSFERASE"/>
    <property type="match status" value="1"/>
</dbReference>
<evidence type="ECO:0000256" key="10">
    <source>
        <dbReference type="ARBA" id="ARBA00048586"/>
    </source>
</evidence>
<dbReference type="InterPro" id="IPR016270">
    <property type="entry name" value="PGS1"/>
</dbReference>
<dbReference type="GO" id="GO:0032049">
    <property type="term" value="P:cardiolipin biosynthetic process"/>
    <property type="evidence" value="ECO:0007669"/>
    <property type="project" value="InterPro"/>
</dbReference>
<organism evidence="13">
    <name type="scientific">Trichuris suis</name>
    <name type="common">pig whipworm</name>
    <dbReference type="NCBI Taxonomy" id="68888"/>
    <lineage>
        <taxon>Eukaryota</taxon>
        <taxon>Metazoa</taxon>
        <taxon>Ecdysozoa</taxon>
        <taxon>Nematoda</taxon>
        <taxon>Enoplea</taxon>
        <taxon>Dorylaimia</taxon>
        <taxon>Trichinellida</taxon>
        <taxon>Trichuridae</taxon>
        <taxon>Trichuris</taxon>
    </lineage>
</organism>
<gene>
    <name evidence="13" type="ORF">M514_10187</name>
</gene>
<dbReference type="AlphaFoldDB" id="A0A085NG63"/>
<keyword evidence="9 11" id="KW-1208">Phospholipid metabolism</keyword>
<comment type="subcellular location">
    <subcellularLocation>
        <location evidence="11">Mitochondrion</location>
    </subcellularLocation>
</comment>
<keyword evidence="7 11" id="KW-0443">Lipid metabolism</keyword>
<dbReference type="GO" id="GO:0008444">
    <property type="term" value="F:CDP-diacylglycerol-glycerol-3-phosphate 3-phosphatidyltransferase activity"/>
    <property type="evidence" value="ECO:0007669"/>
    <property type="project" value="UniProtKB-EC"/>
</dbReference>
<evidence type="ECO:0000256" key="6">
    <source>
        <dbReference type="ARBA" id="ARBA00022737"/>
    </source>
</evidence>
<keyword evidence="11" id="KW-0067">ATP-binding</keyword>
<protein>
    <recommendedName>
        <fullName evidence="11">CDP-diacylglycerol--glycerol-3-phosphate 3-phosphatidyltransferase</fullName>
        <ecNumber evidence="11">2.7.8.5</ecNumber>
    </recommendedName>
</protein>
<dbReference type="EC" id="2.7.8.5" evidence="11"/>
<comment type="function">
    <text evidence="1 11">Functions in the biosynthesis of the anionic phospholipids phosphatidylglycerol and cardiolipin.</text>
</comment>
<keyword evidence="4 11" id="KW-0444">Lipid biosynthesis</keyword>
<keyword evidence="8 11" id="KW-0594">Phospholipid biosynthesis</keyword>
<dbReference type="Proteomes" id="UP000030758">
    <property type="component" value="Unassembled WGS sequence"/>
</dbReference>
<dbReference type="EMBL" id="KL367504">
    <property type="protein sequence ID" value="KFD68459.1"/>
    <property type="molecule type" value="Genomic_DNA"/>
</dbReference>
<dbReference type="SMART" id="SM00155">
    <property type="entry name" value="PLDc"/>
    <property type="match status" value="2"/>
</dbReference>
<evidence type="ECO:0000256" key="11">
    <source>
        <dbReference type="RuleBase" id="RU365024"/>
    </source>
</evidence>
<dbReference type="GO" id="GO:0005739">
    <property type="term" value="C:mitochondrion"/>
    <property type="evidence" value="ECO:0007669"/>
    <property type="project" value="UniProtKB-SubCell"/>
</dbReference>
<keyword evidence="6" id="KW-0677">Repeat</keyword>
<evidence type="ECO:0000256" key="4">
    <source>
        <dbReference type="ARBA" id="ARBA00022516"/>
    </source>
</evidence>
<dbReference type="UniPathway" id="UPA00084">
    <property type="reaction ID" value="UER00503"/>
</dbReference>
<accession>A0A085NG63</accession>
<evidence type="ECO:0000256" key="1">
    <source>
        <dbReference type="ARBA" id="ARBA00003537"/>
    </source>
</evidence>
<evidence type="ECO:0000313" key="13">
    <source>
        <dbReference type="EMBL" id="KFD68459.1"/>
    </source>
</evidence>